<sequence length="133" mass="14383">MKNFVVAAALACVTAAPAAADTFLANRGVRVLPVDDIIYEVVPGRSGGTWDYWCAAAEYARRVLGANWTDRFYVVRGRDVSVTTGLRSSVQFTLYPERAGVPPKTGWLSLGFRPGDSLSVQQGYGYCVQASTL</sequence>
<dbReference type="Proteomes" id="UP000766629">
    <property type="component" value="Unassembled WGS sequence"/>
</dbReference>
<feature type="chain" id="PRO_5045679222" evidence="1">
    <location>
        <begin position="21"/>
        <end position="133"/>
    </location>
</feature>
<evidence type="ECO:0000313" key="3">
    <source>
        <dbReference type="Proteomes" id="UP000766629"/>
    </source>
</evidence>
<organism evidence="2 3">
    <name type="scientific">Leisingera daeponensis</name>
    <dbReference type="NCBI Taxonomy" id="405746"/>
    <lineage>
        <taxon>Bacteria</taxon>
        <taxon>Pseudomonadati</taxon>
        <taxon>Pseudomonadota</taxon>
        <taxon>Alphaproteobacteria</taxon>
        <taxon>Rhodobacterales</taxon>
        <taxon>Roseobacteraceae</taxon>
        <taxon>Leisingera</taxon>
    </lineage>
</organism>
<feature type="signal peptide" evidence="1">
    <location>
        <begin position="1"/>
        <end position="20"/>
    </location>
</feature>
<gene>
    <name evidence="2" type="ORF">KUV26_07195</name>
</gene>
<proteinExistence type="predicted"/>
<evidence type="ECO:0000313" key="2">
    <source>
        <dbReference type="EMBL" id="MBY6139222.1"/>
    </source>
</evidence>
<accession>A0ABS7NEE3</accession>
<keyword evidence="3" id="KW-1185">Reference proteome</keyword>
<protein>
    <submittedName>
        <fullName evidence="2">Uncharacterized protein</fullName>
    </submittedName>
</protein>
<keyword evidence="1" id="KW-0732">Signal</keyword>
<evidence type="ECO:0000256" key="1">
    <source>
        <dbReference type="SAM" id="SignalP"/>
    </source>
</evidence>
<reference evidence="2 3" key="1">
    <citation type="submission" date="2021-06" db="EMBL/GenBank/DDBJ databases">
        <title>50 bacteria genomes isolated from Dapeng, Shenzhen, China.</title>
        <authorList>
            <person name="Zheng W."/>
            <person name="Yu S."/>
            <person name="Huang Y."/>
        </authorList>
    </citation>
    <scope>NUCLEOTIDE SEQUENCE [LARGE SCALE GENOMIC DNA]</scope>
    <source>
        <strain evidence="2 3">DP1N14-2</strain>
    </source>
</reference>
<name>A0ABS7NEE3_9RHOB</name>
<comment type="caution">
    <text evidence="2">The sequence shown here is derived from an EMBL/GenBank/DDBJ whole genome shotgun (WGS) entry which is preliminary data.</text>
</comment>
<dbReference type="RefSeq" id="WP_222503899.1">
    <property type="nucleotide sequence ID" value="NZ_JAHVJA010000002.1"/>
</dbReference>
<dbReference type="EMBL" id="JAHVJA010000002">
    <property type="protein sequence ID" value="MBY6139222.1"/>
    <property type="molecule type" value="Genomic_DNA"/>
</dbReference>